<evidence type="ECO:0000313" key="3">
    <source>
        <dbReference type="EMBL" id="GHE97021.1"/>
    </source>
</evidence>
<comment type="caution">
    <text evidence="3">The sequence shown here is derived from an EMBL/GenBank/DDBJ whole genome shotgun (WGS) entry which is preliminary data.</text>
</comment>
<name>A0A919ACK1_9ACTN</name>
<proteinExistence type="predicted"/>
<gene>
    <name evidence="3" type="ORF">GCM10014715_61640</name>
</gene>
<keyword evidence="2" id="KW-0472">Membrane</keyword>
<feature type="compositionally biased region" description="Low complexity" evidence="1">
    <location>
        <begin position="81"/>
        <end position="90"/>
    </location>
</feature>
<keyword evidence="2" id="KW-1133">Transmembrane helix</keyword>
<keyword evidence="2" id="KW-0812">Transmembrane</keyword>
<dbReference type="AlphaFoldDB" id="A0A919ACK1"/>
<sequence>MSPGPSQVPATGRAGREAPTSGAITATAAEASSRRVTCRRVLPAVVPVLVAVVLVLVVAVLAGLVPVPVSTRAPPVPPTMVRSSSGSVVRSRNRRTPRSVTAVRPNVITLVTVVTVVPGAASPA</sequence>
<feature type="transmembrane region" description="Helical" evidence="2">
    <location>
        <begin position="41"/>
        <end position="65"/>
    </location>
</feature>
<feature type="region of interest" description="Disordered" evidence="1">
    <location>
        <begin position="73"/>
        <end position="99"/>
    </location>
</feature>
<dbReference type="EMBL" id="BNBC01000035">
    <property type="protein sequence ID" value="GHE97021.1"/>
    <property type="molecule type" value="Genomic_DNA"/>
</dbReference>
<reference evidence="3" key="1">
    <citation type="journal article" date="2014" name="Int. J. Syst. Evol. Microbiol.">
        <title>Complete genome sequence of Corynebacterium casei LMG S-19264T (=DSM 44701T), isolated from a smear-ripened cheese.</title>
        <authorList>
            <consortium name="US DOE Joint Genome Institute (JGI-PGF)"/>
            <person name="Walter F."/>
            <person name="Albersmeier A."/>
            <person name="Kalinowski J."/>
            <person name="Ruckert C."/>
        </authorList>
    </citation>
    <scope>NUCLEOTIDE SEQUENCE</scope>
    <source>
        <strain evidence="3">JCM 3302</strain>
    </source>
</reference>
<organism evidence="3 4">
    <name type="scientific">Streptomyces spiralis</name>
    <dbReference type="NCBI Taxonomy" id="66376"/>
    <lineage>
        <taxon>Bacteria</taxon>
        <taxon>Bacillati</taxon>
        <taxon>Actinomycetota</taxon>
        <taxon>Actinomycetes</taxon>
        <taxon>Kitasatosporales</taxon>
        <taxon>Streptomycetaceae</taxon>
        <taxon>Streptomyces</taxon>
    </lineage>
</organism>
<feature type="region of interest" description="Disordered" evidence="1">
    <location>
        <begin position="1"/>
        <end position="30"/>
    </location>
</feature>
<evidence type="ECO:0000313" key="4">
    <source>
        <dbReference type="Proteomes" id="UP000641386"/>
    </source>
</evidence>
<dbReference type="Proteomes" id="UP000641386">
    <property type="component" value="Unassembled WGS sequence"/>
</dbReference>
<evidence type="ECO:0000256" key="2">
    <source>
        <dbReference type="SAM" id="Phobius"/>
    </source>
</evidence>
<protein>
    <submittedName>
        <fullName evidence="3">Uncharacterized protein</fullName>
    </submittedName>
</protein>
<reference evidence="3" key="2">
    <citation type="submission" date="2020-09" db="EMBL/GenBank/DDBJ databases">
        <authorList>
            <person name="Sun Q."/>
            <person name="Ohkuma M."/>
        </authorList>
    </citation>
    <scope>NUCLEOTIDE SEQUENCE</scope>
    <source>
        <strain evidence="3">JCM 3302</strain>
    </source>
</reference>
<keyword evidence="4" id="KW-1185">Reference proteome</keyword>
<accession>A0A919ACK1</accession>
<evidence type="ECO:0000256" key="1">
    <source>
        <dbReference type="SAM" id="MobiDB-lite"/>
    </source>
</evidence>